<dbReference type="Proteomes" id="UP001589693">
    <property type="component" value="Unassembled WGS sequence"/>
</dbReference>
<keyword evidence="2" id="KW-1185">Reference proteome</keyword>
<dbReference type="EMBL" id="JBHLZU010000026">
    <property type="protein sequence ID" value="MFB9908068.1"/>
    <property type="molecule type" value="Genomic_DNA"/>
</dbReference>
<gene>
    <name evidence="1" type="ORF">ACFFQA_29395</name>
</gene>
<sequence length="519" mass="54561">MRFDDDVVVVGGGHNGLIASILLARAGLSVRLVERAEHLGGASVGKRVFPGLPARLSKYSYLVSLLPDALAAELGLSLALRSRAVSSYTPAVRDGRPTGLLVEREPGAATEASFAELTGSGEAWRAWTSFYDRVAAFGGTLGPALLGPLRRRSELRDRVDSSTWDDLVERPLGEVLEREFADDLVRGVVATDGLIGTNASLHDSAANRCFAYHVIGNGTGEWRVPVGGMGALADALELAAAEAGVEVSTATPVLALHEHGDHVEVVTEAGSTSARWALCAVAPSTVDRLLGRAAESPEGSQLKVNMLLKRLPRLRSGIDPSVAFAGTLHLEEGYADLERAHRLAQEGTLADPLPCEVYCHSLTDSSILGDLAGRGYHTLTLFGLHAPARLFTVDGARERATEAALAALRRHLAEPLEDCLAVDADGRPCLGAESPLDLERDLGMPGGHIFHGDLDWPWLDDDEPAETPAQRWGVAVSGASRVLLAGAGTRRGGGVSGLGGWHAANAVLEARQAEGATGS</sequence>
<name>A0ABV6A6M7_9PSEU</name>
<evidence type="ECO:0000313" key="1">
    <source>
        <dbReference type="EMBL" id="MFB9908068.1"/>
    </source>
</evidence>
<dbReference type="Gene3D" id="3.90.660.10">
    <property type="match status" value="1"/>
</dbReference>
<dbReference type="PANTHER" id="PTHR10668:SF103">
    <property type="entry name" value="PYRIDINE NUCLEOTIDE-DISULFIDE OXIDOREDUCTASE DOMAIN-CONTAINING PROTEIN 2"/>
    <property type="match status" value="1"/>
</dbReference>
<protein>
    <submittedName>
        <fullName evidence="1">Phytoene desaturase family protein</fullName>
    </submittedName>
</protein>
<accession>A0ABV6A6M7</accession>
<comment type="caution">
    <text evidence="1">The sequence shown here is derived from an EMBL/GenBank/DDBJ whole genome shotgun (WGS) entry which is preliminary data.</text>
</comment>
<dbReference type="SUPFAM" id="SSF51905">
    <property type="entry name" value="FAD/NAD(P)-binding domain"/>
    <property type="match status" value="1"/>
</dbReference>
<proteinExistence type="predicted"/>
<dbReference type="Gene3D" id="1.10.405.10">
    <property type="entry name" value="Guanine Nucleotide Dissociation Inhibitor, domain 1"/>
    <property type="match status" value="1"/>
</dbReference>
<reference evidence="1 2" key="1">
    <citation type="submission" date="2024-09" db="EMBL/GenBank/DDBJ databases">
        <authorList>
            <person name="Sun Q."/>
            <person name="Mori K."/>
        </authorList>
    </citation>
    <scope>NUCLEOTIDE SEQUENCE [LARGE SCALE GENOMIC DNA]</scope>
    <source>
        <strain evidence="1 2">TBRC 7907</strain>
    </source>
</reference>
<dbReference type="InterPro" id="IPR036188">
    <property type="entry name" value="FAD/NAD-bd_sf"/>
</dbReference>
<dbReference type="Gene3D" id="3.50.50.60">
    <property type="entry name" value="FAD/NAD(P)-binding domain"/>
    <property type="match status" value="2"/>
</dbReference>
<dbReference type="RefSeq" id="WP_377859321.1">
    <property type="nucleotide sequence ID" value="NZ_JBHLZU010000026.1"/>
</dbReference>
<organism evidence="1 2">
    <name type="scientific">Allokutzneria oryzae</name>
    <dbReference type="NCBI Taxonomy" id="1378989"/>
    <lineage>
        <taxon>Bacteria</taxon>
        <taxon>Bacillati</taxon>
        <taxon>Actinomycetota</taxon>
        <taxon>Actinomycetes</taxon>
        <taxon>Pseudonocardiales</taxon>
        <taxon>Pseudonocardiaceae</taxon>
        <taxon>Allokutzneria</taxon>
    </lineage>
</organism>
<dbReference type="Pfam" id="PF12831">
    <property type="entry name" value="FAD_oxidored"/>
    <property type="match status" value="1"/>
</dbReference>
<evidence type="ECO:0000313" key="2">
    <source>
        <dbReference type="Proteomes" id="UP001589693"/>
    </source>
</evidence>
<dbReference type="PANTHER" id="PTHR10668">
    <property type="entry name" value="PHYTOENE DEHYDROGENASE"/>
    <property type="match status" value="1"/>
</dbReference>